<evidence type="ECO:0000313" key="3">
    <source>
        <dbReference type="Proteomes" id="UP000014680"/>
    </source>
</evidence>
<reference evidence="2 3" key="1">
    <citation type="submission" date="2012-10" db="EMBL/GenBank/DDBJ databases">
        <authorList>
            <person name="Zafar N."/>
            <person name="Inman J."/>
            <person name="Hall N."/>
            <person name="Lorenzi H."/>
            <person name="Caler E."/>
        </authorList>
    </citation>
    <scope>NUCLEOTIDE SEQUENCE [LARGE SCALE GENOMIC DNA]</scope>
    <source>
        <strain evidence="2 3">IP1</strain>
    </source>
</reference>
<sequence length="124" mass="14829">MNEKENDEDSSEAEAAKENETLRRRRKTLEKRLGDKDLEKTAKKTLQETKTKEMISLLKWLIQRHIEQQKRGKSEIIKQLLSHDRYTERRNQLSTEITEAVNELLRHLDVNRLETEFLSLCKDH</sequence>
<accession>A0A0A1U9C1</accession>
<dbReference type="VEuPathDB" id="AmoebaDB:EIN_155440"/>
<feature type="region of interest" description="Disordered" evidence="1">
    <location>
        <begin position="1"/>
        <end position="46"/>
    </location>
</feature>
<dbReference type="RefSeq" id="XP_004258208.1">
    <property type="nucleotide sequence ID" value="XM_004258160.1"/>
</dbReference>
<proteinExistence type="predicted"/>
<protein>
    <submittedName>
        <fullName evidence="2">Uncharacterized protein</fullName>
    </submittedName>
</protein>
<evidence type="ECO:0000256" key="1">
    <source>
        <dbReference type="SAM" id="MobiDB-lite"/>
    </source>
</evidence>
<dbReference type="KEGG" id="eiv:EIN_155440"/>
<dbReference type="AlphaFoldDB" id="A0A0A1U9C1"/>
<evidence type="ECO:0000313" key="2">
    <source>
        <dbReference type="EMBL" id="ELP91437.1"/>
    </source>
</evidence>
<dbReference type="EMBL" id="KB206474">
    <property type="protein sequence ID" value="ELP91437.1"/>
    <property type="molecule type" value="Genomic_DNA"/>
</dbReference>
<dbReference type="Proteomes" id="UP000014680">
    <property type="component" value="Unassembled WGS sequence"/>
</dbReference>
<keyword evidence="3" id="KW-1185">Reference proteome</keyword>
<dbReference type="GeneID" id="14890254"/>
<organism evidence="2 3">
    <name type="scientific">Entamoeba invadens IP1</name>
    <dbReference type="NCBI Taxonomy" id="370355"/>
    <lineage>
        <taxon>Eukaryota</taxon>
        <taxon>Amoebozoa</taxon>
        <taxon>Evosea</taxon>
        <taxon>Archamoebae</taxon>
        <taxon>Mastigamoebida</taxon>
        <taxon>Entamoebidae</taxon>
        <taxon>Entamoeba</taxon>
    </lineage>
</organism>
<gene>
    <name evidence="2" type="ORF">EIN_155440</name>
</gene>
<feature type="compositionally biased region" description="Acidic residues" evidence="1">
    <location>
        <begin position="1"/>
        <end position="12"/>
    </location>
</feature>
<feature type="compositionally biased region" description="Basic and acidic residues" evidence="1">
    <location>
        <begin position="30"/>
        <end position="46"/>
    </location>
</feature>
<name>A0A0A1U9C1_ENTIV</name>